<keyword evidence="1" id="KW-0472">Membrane</keyword>
<comment type="caution">
    <text evidence="2">The sequence shown here is derived from an EMBL/GenBank/DDBJ whole genome shotgun (WGS) entry which is preliminary data.</text>
</comment>
<dbReference type="EMBL" id="BRLH01000008">
    <property type="protein sequence ID" value="GKX56749.1"/>
    <property type="molecule type" value="Genomic_DNA"/>
</dbReference>
<feature type="transmembrane region" description="Helical" evidence="1">
    <location>
        <begin position="102"/>
        <end position="120"/>
    </location>
</feature>
<accession>A0AAV5N6R2</accession>
<feature type="transmembrane region" description="Helical" evidence="1">
    <location>
        <begin position="63"/>
        <end position="90"/>
    </location>
</feature>
<feature type="transmembrane region" description="Helical" evidence="1">
    <location>
        <begin position="20"/>
        <end position="39"/>
    </location>
</feature>
<organism evidence="2 3">
    <name type="scientific">Leminorella grimontii</name>
    <dbReference type="NCBI Taxonomy" id="82981"/>
    <lineage>
        <taxon>Bacteria</taxon>
        <taxon>Pseudomonadati</taxon>
        <taxon>Pseudomonadota</taxon>
        <taxon>Gammaproteobacteria</taxon>
        <taxon>Enterobacterales</taxon>
        <taxon>Budviciaceae</taxon>
        <taxon>Leminorella</taxon>
    </lineage>
</organism>
<dbReference type="AlphaFoldDB" id="A0AAV5N6R2"/>
<evidence type="ECO:0000313" key="3">
    <source>
        <dbReference type="Proteomes" id="UP001058124"/>
    </source>
</evidence>
<gene>
    <name evidence="2" type="ORF">SOASR030_28610</name>
</gene>
<reference evidence="2" key="1">
    <citation type="submission" date="2022-06" db="EMBL/GenBank/DDBJ databases">
        <title>Draft genome sequences of Leminorella grimontii str. JCM5902.</title>
        <authorList>
            <person name="Wakabayashi Y."/>
            <person name="Kojima K."/>
        </authorList>
    </citation>
    <scope>NUCLEOTIDE SEQUENCE</scope>
    <source>
        <strain evidence="2">JCM 5902</strain>
    </source>
</reference>
<evidence type="ECO:0000256" key="1">
    <source>
        <dbReference type="SAM" id="Phobius"/>
    </source>
</evidence>
<protein>
    <submittedName>
        <fullName evidence="2">Uncharacterized protein</fullName>
    </submittedName>
</protein>
<sequence>MKENIEYKFNDITRKRSFKLWVIIIAFLSVATVLSLLFLDNYRSYYIEYFINNNKVKYENNGVVFYGGSSIFITLLAIGGLSLLLMVLYSMAFKKSGMISQMGMSLSVFLILSLTSIFFAPPTANFSMTIYYKDLISSEYTWVWPREGGRVSTILTDTWMGNKNKMRLYVNDNGGYFNCIDYHYSWIGSLQKKESLWPIYISRLKNERAIGNYCTPLSDKDVVSLSKKEKDMARIFK</sequence>
<evidence type="ECO:0000313" key="2">
    <source>
        <dbReference type="EMBL" id="GKX56749.1"/>
    </source>
</evidence>
<name>A0AAV5N6R2_9GAMM</name>
<dbReference type="Proteomes" id="UP001058124">
    <property type="component" value="Unassembled WGS sequence"/>
</dbReference>
<keyword evidence="1" id="KW-0812">Transmembrane</keyword>
<keyword evidence="1" id="KW-1133">Transmembrane helix</keyword>
<keyword evidence="3" id="KW-1185">Reference proteome</keyword>
<dbReference type="RefSeq" id="WP_027275373.1">
    <property type="nucleotide sequence ID" value="NZ_BRLH01000008.1"/>
</dbReference>
<proteinExistence type="predicted"/>